<evidence type="ECO:0000256" key="1">
    <source>
        <dbReference type="SAM" id="SignalP"/>
    </source>
</evidence>
<evidence type="ECO:0000313" key="2">
    <source>
        <dbReference type="EMBL" id="KFF07095.1"/>
    </source>
</evidence>
<feature type="signal peptide" evidence="1">
    <location>
        <begin position="1"/>
        <end position="23"/>
    </location>
</feature>
<dbReference type="Proteomes" id="UP000028715">
    <property type="component" value="Unassembled WGS sequence"/>
</dbReference>
<dbReference type="eggNOG" id="ENOG5030S87">
    <property type="taxonomic scope" value="Bacteria"/>
</dbReference>
<keyword evidence="3" id="KW-1185">Reference proteome</keyword>
<dbReference type="STRING" id="362418.IW19_16940"/>
<proteinExistence type="predicted"/>
<organism evidence="2 3">
    <name type="scientific">Flavobacterium reichenbachii</name>
    <dbReference type="NCBI Taxonomy" id="362418"/>
    <lineage>
        <taxon>Bacteria</taxon>
        <taxon>Pseudomonadati</taxon>
        <taxon>Bacteroidota</taxon>
        <taxon>Flavobacteriia</taxon>
        <taxon>Flavobacteriales</taxon>
        <taxon>Flavobacteriaceae</taxon>
        <taxon>Flavobacterium</taxon>
    </lineage>
</organism>
<sequence length="127" mass="15272">MYSVLQFFRFSLLIFLISSFSFAQNKKLSLDDQLLQDSIYKSNKKKVLNFSMKDFDTLFFEYFNRKNDLNITFTKTEFYNYTVQIAAFSDRLSTLYPNQKEVAAQNKEKWLSESYEDYLEYKASQKK</sequence>
<dbReference type="AlphaFoldDB" id="A0A085ZRN1"/>
<accession>A0A085ZRN1</accession>
<feature type="chain" id="PRO_5001801582" evidence="1">
    <location>
        <begin position="24"/>
        <end position="127"/>
    </location>
</feature>
<name>A0A085ZRN1_9FLAO</name>
<reference evidence="2 3" key="1">
    <citation type="submission" date="2014-07" db="EMBL/GenBank/DDBJ databases">
        <title>Genome of Flavobacterium reichenbachii LMG 25512.</title>
        <authorList>
            <person name="Stropko S.J."/>
            <person name="Pipes S.E."/>
            <person name="Newman J.D."/>
        </authorList>
    </citation>
    <scope>NUCLEOTIDE SEQUENCE [LARGE SCALE GENOMIC DNA]</scope>
    <source>
        <strain evidence="2 3">LMG 25512</strain>
    </source>
</reference>
<keyword evidence="1" id="KW-0732">Signal</keyword>
<evidence type="ECO:0000313" key="3">
    <source>
        <dbReference type="Proteomes" id="UP000028715"/>
    </source>
</evidence>
<dbReference type="EMBL" id="JPRL01000001">
    <property type="protein sequence ID" value="KFF07095.1"/>
    <property type="molecule type" value="Genomic_DNA"/>
</dbReference>
<gene>
    <name evidence="2" type="ORF">IW19_16940</name>
</gene>
<protein>
    <submittedName>
        <fullName evidence="2">Uncharacterized protein</fullName>
    </submittedName>
</protein>
<comment type="caution">
    <text evidence="2">The sequence shown here is derived from an EMBL/GenBank/DDBJ whole genome shotgun (WGS) entry which is preliminary data.</text>
</comment>